<proteinExistence type="inferred from homology"/>
<organism evidence="18 19">
    <name type="scientific">Owenia fusiformis</name>
    <name type="common">Polychaete worm</name>
    <dbReference type="NCBI Taxonomy" id="6347"/>
    <lineage>
        <taxon>Eukaryota</taxon>
        <taxon>Metazoa</taxon>
        <taxon>Spiralia</taxon>
        <taxon>Lophotrochozoa</taxon>
        <taxon>Annelida</taxon>
        <taxon>Polychaeta</taxon>
        <taxon>Sedentaria</taxon>
        <taxon>Canalipalpata</taxon>
        <taxon>Sabellida</taxon>
        <taxon>Oweniida</taxon>
        <taxon>Oweniidae</taxon>
        <taxon>Owenia</taxon>
    </lineage>
</organism>
<name>A0A8S4N1C7_OWEFU</name>
<keyword evidence="19" id="KW-1185">Reference proteome</keyword>
<dbReference type="OrthoDB" id="436262at2759"/>
<keyword evidence="6" id="KW-0158">Chromosome</keyword>
<keyword evidence="7" id="KW-0963">Cytoplasm</keyword>
<sequence>MSFDFAIPMCKEELLNRTGVNQYVVDEVLSIRQLQNALREYSSARRSQGPLAIIQHFDTFYSILKQLSQVDNEVKEDAWESIIKSVSSHANLLPNMLDEASIEHHSKMEHLNTLKMNCYLLCQFIEIFEADATKPSVTVNAKGKGKKKKAADMSWDWEGERERAMQAMSQLLQLNIHRLWDPPVVEEEFVNLVTSCCYKLLENPTISRVSSKPTRDAICQILGMMIKKHNHSLSASLKIVQLLQHFEHLISPLAQAVQMFATEFGVKTVVSEIMREIGRIDAQDLVKDASGTRGYSGFLVELAERIPAIMLPSISVILGHLDGESYMMRNGVVGVMGEIVMKVLSKEDLDDKLKATRDQFLDKLEDHIHDVHAFTRSKVLQIWLNIVKEKALPLPRQQHVVELVIGRLQDKSSSVRKNAIQLVTALLRSNPFAAKLSLEELKTNYEKEKEKLHEMEPEETLPAVPNDLMIQEEWQKVESAIEVAIKAVMEASDEEEDEDNAPKIGEGETIDNAMECIYNNITSEEYKKAVQLTQMAKEQWPEHDLFNPSNVNVQGDDSDVESDEAVGTEPWKCLQCLKSIFLGMAELPKADQNQNEDKDKSKQTEQEANELAKQQVLVQYLKDCMIFTGQVQQAIPVICQLLGSKNTTDILEAMEFFVTAFEFGVSNSMLGIRRMLALIWSKEQSVKDSLVVAYKRLYLSPVGGTARQQSLAIVKNLTALTYGATLGDLTSLEEMVCEFAKSEDIDSGVIKMLWERFAKKVPNTSDEESRGALLLLGMAAGHEENIIKSNVDVLVSEGLGERGKNDFQLAKDTCIALLKLGGTKKAKAGSFVEPFRFPQDHDIFTRLADILVAGVSNLESPFWVPMGEQAINVIYKLAEHPDVIATDIVMRLIKEIKGTSESGVSSQENMELDTINESQELNTNNPERASLSPTEFNCPSGILTRLLSLAGHIALRHLVHLDVAVFGELKRRNAIHEEEKNNKKMKVNYSASATPMNKAKDSANGETIDEEMGLAGATADDAEAEYIRRVCEHDIVTGSNLLAVLKPLIVTVCNNQVKYPDPELRTAATLALAKFMMVSSEFCDSHLQLLFTVLEKSPNPAIRANTIIALGDLTFRFPNLIEPWTSNLYARLRDDSPMVRKNTLMVLTHLILNDMVKVKGQISELATCIVDEDTRISNLAKLFFLELAKKGNAVYNIMPDVISRLSDPDVGVAEDNFRIIMKYLFSFIQKDRQCESLVEKLCHRFRATRVDRQWRDLSFCLSMLSYNERSIRKLQENFACFGDKLADDEVYNCFMIVINGAKKFAKTEIKAMVDEFEERVTKCHNKGMDDEEATQKASKASNAAKNRRKTPTKTPGRKAKGKTPARRKATVDTESEEDDDVIHPARRGKNAAPKPKPKLSFSDSEDSEIELFDLDKSSSQQQLKGESDTSSDSENINPNIEPDSPPPPIRKSRTALKSKSSTSKTPIKPSNTRKRAAKT</sequence>
<dbReference type="PIRSF" id="PIRSF017127">
    <property type="entry name" value="Condensin_D2"/>
    <property type="match status" value="1"/>
</dbReference>
<keyword evidence="8" id="KW-0597">Phosphoprotein</keyword>
<evidence type="ECO:0000256" key="14">
    <source>
        <dbReference type="PIRNR" id="PIRNR017127"/>
    </source>
</evidence>
<reference evidence="18" key="1">
    <citation type="submission" date="2022-03" db="EMBL/GenBank/DDBJ databases">
        <authorList>
            <person name="Martin C."/>
        </authorList>
    </citation>
    <scope>NUCLEOTIDE SEQUENCE</scope>
</reference>
<dbReference type="PANTHER" id="PTHR14222:SF2">
    <property type="entry name" value="CONDENSIN COMPLEX SUBUNIT 1"/>
    <property type="match status" value="1"/>
</dbReference>
<dbReference type="GO" id="GO:0000796">
    <property type="term" value="C:condensin complex"/>
    <property type="evidence" value="ECO:0007669"/>
    <property type="project" value="TreeGrafter"/>
</dbReference>
<dbReference type="InterPro" id="IPR032682">
    <property type="entry name" value="Cnd1_C"/>
</dbReference>
<dbReference type="InterPro" id="IPR024324">
    <property type="entry name" value="Condensin_cplx_su1_N"/>
</dbReference>
<keyword evidence="12" id="KW-0539">Nucleus</keyword>
<dbReference type="GO" id="GO:0007076">
    <property type="term" value="P:mitotic chromosome condensation"/>
    <property type="evidence" value="ECO:0007669"/>
    <property type="project" value="InterPro"/>
</dbReference>
<evidence type="ECO:0000256" key="2">
    <source>
        <dbReference type="ARBA" id="ARBA00004286"/>
    </source>
</evidence>
<keyword evidence="11 14" id="KW-0226">DNA condensation</keyword>
<evidence type="ECO:0000313" key="18">
    <source>
        <dbReference type="EMBL" id="CAH1774609.1"/>
    </source>
</evidence>
<evidence type="ECO:0000256" key="6">
    <source>
        <dbReference type="ARBA" id="ARBA00022454"/>
    </source>
</evidence>
<evidence type="ECO:0000256" key="10">
    <source>
        <dbReference type="ARBA" id="ARBA00022776"/>
    </source>
</evidence>
<evidence type="ECO:0000256" key="7">
    <source>
        <dbReference type="ARBA" id="ARBA00022490"/>
    </source>
</evidence>
<dbReference type="GO" id="GO:0005737">
    <property type="term" value="C:cytoplasm"/>
    <property type="evidence" value="ECO:0007669"/>
    <property type="project" value="UniProtKB-SubCell"/>
</dbReference>
<evidence type="ECO:0000256" key="12">
    <source>
        <dbReference type="ARBA" id="ARBA00023242"/>
    </source>
</evidence>
<evidence type="ECO:0000256" key="15">
    <source>
        <dbReference type="SAM" id="MobiDB-lite"/>
    </source>
</evidence>
<dbReference type="GO" id="GO:0042393">
    <property type="term" value="F:histone binding"/>
    <property type="evidence" value="ECO:0007669"/>
    <property type="project" value="TreeGrafter"/>
</dbReference>
<dbReference type="Proteomes" id="UP000749559">
    <property type="component" value="Unassembled WGS sequence"/>
</dbReference>
<feature type="compositionally biased region" description="Acidic residues" evidence="15">
    <location>
        <begin position="556"/>
        <end position="565"/>
    </location>
</feature>
<accession>A0A8S4N1C7</accession>
<evidence type="ECO:0000256" key="1">
    <source>
        <dbReference type="ARBA" id="ARBA00004123"/>
    </source>
</evidence>
<dbReference type="GO" id="GO:0000779">
    <property type="term" value="C:condensed chromosome, centromeric region"/>
    <property type="evidence" value="ECO:0007669"/>
    <property type="project" value="TreeGrafter"/>
</dbReference>
<dbReference type="GO" id="GO:0005634">
    <property type="term" value="C:nucleus"/>
    <property type="evidence" value="ECO:0007669"/>
    <property type="project" value="UniProtKB-SubCell"/>
</dbReference>
<dbReference type="FunFam" id="1.25.10.10:FF:000695">
    <property type="entry name" value="Condensin complex subunit 1"/>
    <property type="match status" value="1"/>
</dbReference>
<keyword evidence="13 14" id="KW-0131">Cell cycle</keyword>
<dbReference type="GO" id="GO:0051301">
    <property type="term" value="P:cell division"/>
    <property type="evidence" value="ECO:0007669"/>
    <property type="project" value="UniProtKB-KW"/>
</dbReference>
<dbReference type="InterPro" id="IPR016024">
    <property type="entry name" value="ARM-type_fold"/>
</dbReference>
<feature type="compositionally biased region" description="Basic residues" evidence="15">
    <location>
        <begin position="1345"/>
        <end position="1368"/>
    </location>
</feature>
<dbReference type="GO" id="GO:0010032">
    <property type="term" value="P:meiotic chromosome condensation"/>
    <property type="evidence" value="ECO:0007669"/>
    <property type="project" value="TreeGrafter"/>
</dbReference>
<comment type="similarity">
    <text evidence="4 14">Belongs to the CND1 (condensin subunit 1) family.</text>
</comment>
<gene>
    <name evidence="18" type="ORF">OFUS_LOCUS2033</name>
</gene>
<dbReference type="InterPro" id="IPR026003">
    <property type="entry name" value="Cohesin_HEAT"/>
</dbReference>
<feature type="domain" description="Condensin complex subunit 1 N-terminal" evidence="17">
    <location>
        <begin position="74"/>
        <end position="235"/>
    </location>
</feature>
<evidence type="ECO:0000256" key="11">
    <source>
        <dbReference type="ARBA" id="ARBA00023067"/>
    </source>
</evidence>
<evidence type="ECO:0000256" key="13">
    <source>
        <dbReference type="ARBA" id="ARBA00023306"/>
    </source>
</evidence>
<feature type="compositionally biased region" description="Polar residues" evidence="15">
    <location>
        <begin position="1417"/>
        <end position="1434"/>
    </location>
</feature>
<evidence type="ECO:0000256" key="9">
    <source>
        <dbReference type="ARBA" id="ARBA00022618"/>
    </source>
</evidence>
<evidence type="ECO:0000256" key="3">
    <source>
        <dbReference type="ARBA" id="ARBA00004496"/>
    </source>
</evidence>
<dbReference type="InterPro" id="IPR026971">
    <property type="entry name" value="CND1/NCAPD3"/>
</dbReference>
<protein>
    <recommendedName>
        <fullName evidence="5 14">Condensin complex subunit 1</fullName>
    </recommendedName>
</protein>
<evidence type="ECO:0000256" key="5">
    <source>
        <dbReference type="ARBA" id="ARBA00016064"/>
    </source>
</evidence>
<feature type="region of interest" description="Disordered" evidence="15">
    <location>
        <begin position="1326"/>
        <end position="1479"/>
    </location>
</feature>
<dbReference type="Pfam" id="PF12922">
    <property type="entry name" value="Cnd1_N"/>
    <property type="match status" value="1"/>
</dbReference>
<evidence type="ECO:0000259" key="17">
    <source>
        <dbReference type="Pfam" id="PF12922"/>
    </source>
</evidence>
<feature type="domain" description="Condensin complex subunit 1 C-terminal" evidence="16">
    <location>
        <begin position="1102"/>
        <end position="1262"/>
    </location>
</feature>
<dbReference type="Pfam" id="PF12717">
    <property type="entry name" value="Cnd1"/>
    <property type="match status" value="1"/>
</dbReference>
<comment type="caution">
    <text evidence="18">The sequence shown here is derived from an EMBL/GenBank/DDBJ whole genome shotgun (WGS) entry which is preliminary data.</text>
</comment>
<keyword evidence="9 14" id="KW-0132">Cell division</keyword>
<feature type="region of interest" description="Disordered" evidence="15">
    <location>
        <begin position="544"/>
        <end position="565"/>
    </location>
</feature>
<dbReference type="SUPFAM" id="SSF48371">
    <property type="entry name" value="ARM repeat"/>
    <property type="match status" value="1"/>
</dbReference>
<dbReference type="InterPro" id="IPR007673">
    <property type="entry name" value="Condensin_cplx_su1"/>
</dbReference>
<dbReference type="Pfam" id="PF12765">
    <property type="entry name" value="Cohesin_HEAT"/>
    <property type="match status" value="1"/>
</dbReference>
<feature type="compositionally biased region" description="Low complexity" evidence="15">
    <location>
        <begin position="1457"/>
        <end position="1470"/>
    </location>
</feature>
<evidence type="ECO:0000313" key="19">
    <source>
        <dbReference type="Proteomes" id="UP000749559"/>
    </source>
</evidence>
<evidence type="ECO:0000256" key="4">
    <source>
        <dbReference type="ARBA" id="ARBA00009606"/>
    </source>
</evidence>
<dbReference type="PANTHER" id="PTHR14222">
    <property type="entry name" value="CONDENSIN"/>
    <property type="match status" value="1"/>
</dbReference>
<dbReference type="Gene3D" id="1.25.10.10">
    <property type="entry name" value="Leucine-rich Repeat Variant"/>
    <property type="match status" value="2"/>
</dbReference>
<dbReference type="InterPro" id="IPR011989">
    <property type="entry name" value="ARM-like"/>
</dbReference>
<comment type="subcellular location">
    <subcellularLocation>
        <location evidence="2">Chromosome</location>
    </subcellularLocation>
    <subcellularLocation>
        <location evidence="3">Cytoplasm</location>
    </subcellularLocation>
    <subcellularLocation>
        <location evidence="1">Nucleus</location>
    </subcellularLocation>
</comment>
<dbReference type="EMBL" id="CAIIXF020000001">
    <property type="protein sequence ID" value="CAH1774609.1"/>
    <property type="molecule type" value="Genomic_DNA"/>
</dbReference>
<comment type="function">
    <text evidence="14">Regulatory subunit of the condensin complex, a complex required for conversion of interphase chromatin into mitotic-like condense chromosomes. The condensin complex probably introduces positive supercoils into relaxed DNA in the presence of type I topoisomerases and converts nicked DNA into positive knotted forms in the presence of type II topoisomerases.</text>
</comment>
<evidence type="ECO:0000259" key="16">
    <source>
        <dbReference type="Pfam" id="PF12717"/>
    </source>
</evidence>
<feature type="compositionally biased region" description="Acidic residues" evidence="15">
    <location>
        <begin position="1403"/>
        <end position="1412"/>
    </location>
</feature>
<keyword evidence="10 14" id="KW-0498">Mitosis</keyword>
<evidence type="ECO:0000256" key="8">
    <source>
        <dbReference type="ARBA" id="ARBA00022553"/>
    </source>
</evidence>